<accession>A0AC34QIY7</accession>
<dbReference type="Proteomes" id="UP000887576">
    <property type="component" value="Unplaced"/>
</dbReference>
<protein>
    <submittedName>
        <fullName evidence="2">KIX domain-containing protein</fullName>
    </submittedName>
</protein>
<reference evidence="2" key="1">
    <citation type="submission" date="2022-11" db="UniProtKB">
        <authorList>
            <consortium name="WormBaseParasite"/>
        </authorList>
    </citation>
    <scope>IDENTIFICATION</scope>
</reference>
<proteinExistence type="predicted"/>
<evidence type="ECO:0000313" key="2">
    <source>
        <dbReference type="WBParaSite" id="JU765_v2.g16723.t1"/>
    </source>
</evidence>
<evidence type="ECO:0000313" key="1">
    <source>
        <dbReference type="Proteomes" id="UP000887576"/>
    </source>
</evidence>
<sequence length="147" mass="17169">MKEDQRINELINYARKVEKEMFEIANSKQEYFHLLAGKLCNIRRERIKKIMTRIEQCPEKFNVNKSHLLDSVKAFVNPNVFETTFENEEFFKPGMNFEPDYAKIGTSLKTTVQPDTANKEVIANPEKSMKCDLDECTTFPCNCENCL</sequence>
<dbReference type="WBParaSite" id="JU765_v2.g16723.t1">
    <property type="protein sequence ID" value="JU765_v2.g16723.t1"/>
    <property type="gene ID" value="JU765_v2.g16723"/>
</dbReference>
<organism evidence="1 2">
    <name type="scientific">Panagrolaimus sp. JU765</name>
    <dbReference type="NCBI Taxonomy" id="591449"/>
    <lineage>
        <taxon>Eukaryota</taxon>
        <taxon>Metazoa</taxon>
        <taxon>Ecdysozoa</taxon>
        <taxon>Nematoda</taxon>
        <taxon>Chromadorea</taxon>
        <taxon>Rhabditida</taxon>
        <taxon>Tylenchina</taxon>
        <taxon>Panagrolaimomorpha</taxon>
        <taxon>Panagrolaimoidea</taxon>
        <taxon>Panagrolaimidae</taxon>
        <taxon>Panagrolaimus</taxon>
    </lineage>
</organism>
<name>A0AC34QIY7_9BILA</name>